<dbReference type="SUPFAM" id="SSF50129">
    <property type="entry name" value="GroES-like"/>
    <property type="match status" value="1"/>
</dbReference>
<gene>
    <name evidence="4" type="ORF">GCM10017783_17240</name>
</gene>
<dbReference type="InterPro" id="IPR013154">
    <property type="entry name" value="ADH-like_N"/>
</dbReference>
<dbReference type="InterPro" id="IPR036291">
    <property type="entry name" value="NAD(P)-bd_dom_sf"/>
</dbReference>
<dbReference type="PANTHER" id="PTHR48106">
    <property type="entry name" value="QUINONE OXIDOREDUCTASE PIG3-RELATED"/>
    <property type="match status" value="1"/>
</dbReference>
<dbReference type="PANTHER" id="PTHR48106:SF13">
    <property type="entry name" value="QUINONE OXIDOREDUCTASE-RELATED"/>
    <property type="match status" value="1"/>
</dbReference>
<dbReference type="Gene3D" id="3.40.50.720">
    <property type="entry name" value="NAD(P)-binding Rossmann-like Domain"/>
    <property type="match status" value="1"/>
</dbReference>
<keyword evidence="1" id="KW-0521">NADP</keyword>
<evidence type="ECO:0000256" key="2">
    <source>
        <dbReference type="ARBA" id="ARBA00023002"/>
    </source>
</evidence>
<dbReference type="InterPro" id="IPR020843">
    <property type="entry name" value="ER"/>
</dbReference>
<keyword evidence="5" id="KW-1185">Reference proteome</keyword>
<evidence type="ECO:0000313" key="4">
    <source>
        <dbReference type="EMBL" id="GHG05248.1"/>
    </source>
</evidence>
<comment type="caution">
    <text evidence="4">The sequence shown here is derived from an EMBL/GenBank/DDBJ whole genome shotgun (WGS) entry which is preliminary data.</text>
</comment>
<accession>A0ABQ3K9A6</accession>
<name>A0ABQ3K9A6_9DEIO</name>
<evidence type="ECO:0000256" key="1">
    <source>
        <dbReference type="ARBA" id="ARBA00022857"/>
    </source>
</evidence>
<dbReference type="SUPFAM" id="SSF51735">
    <property type="entry name" value="NAD(P)-binding Rossmann-fold domains"/>
    <property type="match status" value="1"/>
</dbReference>
<keyword evidence="2" id="KW-0560">Oxidoreductase</keyword>
<dbReference type="InterPro" id="IPR011032">
    <property type="entry name" value="GroES-like_sf"/>
</dbReference>
<dbReference type="Gene3D" id="3.90.180.10">
    <property type="entry name" value="Medium-chain alcohol dehydrogenases, catalytic domain"/>
    <property type="match status" value="1"/>
</dbReference>
<dbReference type="SMART" id="SM00829">
    <property type="entry name" value="PKS_ER"/>
    <property type="match status" value="1"/>
</dbReference>
<evidence type="ECO:0000313" key="5">
    <source>
        <dbReference type="Proteomes" id="UP000632154"/>
    </source>
</evidence>
<feature type="domain" description="Enoyl reductase (ER)" evidence="3">
    <location>
        <begin position="33"/>
        <end position="335"/>
    </location>
</feature>
<reference evidence="5" key="1">
    <citation type="journal article" date="2019" name="Int. J. Syst. Evol. Microbiol.">
        <title>The Global Catalogue of Microorganisms (GCM) 10K type strain sequencing project: providing services to taxonomists for standard genome sequencing and annotation.</title>
        <authorList>
            <consortium name="The Broad Institute Genomics Platform"/>
            <consortium name="The Broad Institute Genome Sequencing Center for Infectious Disease"/>
            <person name="Wu L."/>
            <person name="Ma J."/>
        </authorList>
    </citation>
    <scope>NUCLEOTIDE SEQUENCE [LARGE SCALE GENOMIC DNA]</scope>
    <source>
        <strain evidence="5">CGMCC 1.18439</strain>
    </source>
</reference>
<evidence type="ECO:0000259" key="3">
    <source>
        <dbReference type="SMART" id="SM00829"/>
    </source>
</evidence>
<organism evidence="4 5">
    <name type="scientific">Deinococcus piscis</name>
    <dbReference type="NCBI Taxonomy" id="394230"/>
    <lineage>
        <taxon>Bacteria</taxon>
        <taxon>Thermotogati</taxon>
        <taxon>Deinococcota</taxon>
        <taxon>Deinococci</taxon>
        <taxon>Deinococcales</taxon>
        <taxon>Deinococcaceae</taxon>
        <taxon>Deinococcus</taxon>
    </lineage>
</organism>
<dbReference type="Pfam" id="PF08240">
    <property type="entry name" value="ADH_N"/>
    <property type="match status" value="1"/>
</dbReference>
<dbReference type="RefSeq" id="WP_189643289.1">
    <property type="nucleotide sequence ID" value="NZ_BNAL01000021.1"/>
</dbReference>
<dbReference type="EMBL" id="BNAL01000021">
    <property type="protein sequence ID" value="GHG05248.1"/>
    <property type="molecule type" value="Genomic_DNA"/>
</dbReference>
<dbReference type="CDD" id="cd05188">
    <property type="entry name" value="MDR"/>
    <property type="match status" value="1"/>
</dbReference>
<protein>
    <submittedName>
        <fullName evidence="4">Alcohol dehydrogenase</fullName>
    </submittedName>
</protein>
<sequence>MRTLAIVGHQAQALHPHLNVKPLTIKDIDLQCALVPMPAAQPRPDQLRGRQVLVRTEAFSCNYRDQGLLLEAYLGNPDTCLWPIGSEFCGTVQATGPEVQGLKPGDRVLGNNAYIGNQFVQAQSLGVVTNNASLEYQIYPQEQLLRVPDCMDSLTAAGFSLGAQTAYSMVRKARLQRGDHVLIMSATSNTSLFILGALHARGIEMTLCSSSTKAAEIAAQYGAAFIPVSDHTEERLRSRAQEIGGFCAVLDPFMDMNAGIALPALRPGGRYVTCGFLNQVKHDYDYQAPHRTLLYDLIGQGIVNNIELHFNCLGETRDLEAALDDYRQGKLTILIDSVFGEGQEKFFLERTFENRERLGKVIFHYGGQA</sequence>
<proteinExistence type="predicted"/>
<dbReference type="Proteomes" id="UP000632154">
    <property type="component" value="Unassembled WGS sequence"/>
</dbReference>